<feature type="transmembrane region" description="Helical" evidence="1">
    <location>
        <begin position="45"/>
        <end position="65"/>
    </location>
</feature>
<keyword evidence="1" id="KW-1133">Transmembrane helix</keyword>
<sequence length="66" mass="7436">MVMELPIWFSLNLISAAIYAVFLGRAWPHKPSKEYVALRKKHDTYAFIAAAAFMPCSLLLIEAVLP</sequence>
<accession>A0A2S2DEU8</accession>
<gene>
    <name evidence="2" type="ORF">DIR46_02190</name>
</gene>
<dbReference type="AlphaFoldDB" id="A0A2S2DEU8"/>
<evidence type="ECO:0000313" key="3">
    <source>
        <dbReference type="Proteomes" id="UP000245820"/>
    </source>
</evidence>
<protein>
    <submittedName>
        <fullName evidence="2">Uncharacterized protein</fullName>
    </submittedName>
</protein>
<feature type="transmembrane region" description="Helical" evidence="1">
    <location>
        <begin position="6"/>
        <end position="24"/>
    </location>
</feature>
<evidence type="ECO:0000256" key="1">
    <source>
        <dbReference type="SAM" id="Phobius"/>
    </source>
</evidence>
<organism evidence="2 3">
    <name type="scientific">Massilia oculi</name>
    <dbReference type="NCBI Taxonomy" id="945844"/>
    <lineage>
        <taxon>Bacteria</taxon>
        <taxon>Pseudomonadati</taxon>
        <taxon>Pseudomonadota</taxon>
        <taxon>Betaproteobacteria</taxon>
        <taxon>Burkholderiales</taxon>
        <taxon>Oxalobacteraceae</taxon>
        <taxon>Telluria group</taxon>
        <taxon>Massilia</taxon>
    </lineage>
</organism>
<dbReference type="KEGG" id="mtim:DIR46_02190"/>
<evidence type="ECO:0000313" key="2">
    <source>
        <dbReference type="EMBL" id="AWL03376.1"/>
    </source>
</evidence>
<name>A0A2S2DEU8_9BURK</name>
<keyword evidence="1" id="KW-0812">Transmembrane</keyword>
<reference evidence="2 3" key="1">
    <citation type="submission" date="2018-05" db="EMBL/GenBank/DDBJ databases">
        <title>Complete genome sequence of Massilia oculi sp. nov. CCUG 43427T (=DSM 26321T), the type strain of M. oculi, and comparison with genome sequences of other Massilia strains.</title>
        <authorList>
            <person name="Zhu B."/>
        </authorList>
    </citation>
    <scope>NUCLEOTIDE SEQUENCE [LARGE SCALE GENOMIC DNA]</scope>
    <source>
        <strain evidence="2 3">CCUG 43427</strain>
    </source>
</reference>
<proteinExistence type="predicted"/>
<keyword evidence="3" id="KW-1185">Reference proteome</keyword>
<dbReference type="EMBL" id="CP029343">
    <property type="protein sequence ID" value="AWL03376.1"/>
    <property type="molecule type" value="Genomic_DNA"/>
</dbReference>
<dbReference type="Proteomes" id="UP000245820">
    <property type="component" value="Chromosome"/>
</dbReference>
<keyword evidence="1" id="KW-0472">Membrane</keyword>